<evidence type="ECO:0000256" key="5">
    <source>
        <dbReference type="ARBA" id="ARBA00022598"/>
    </source>
</evidence>
<dbReference type="EMBL" id="JACHWY010000001">
    <property type="protein sequence ID" value="MBB3046708.1"/>
    <property type="molecule type" value="Genomic_DNA"/>
</dbReference>
<reference evidence="17 18" key="1">
    <citation type="submission" date="2020-08" db="EMBL/GenBank/DDBJ databases">
        <title>Genomic Encyclopedia of Type Strains, Phase III (KMG-III): the genomes of soil and plant-associated and newly described type strains.</title>
        <authorList>
            <person name="Whitman W."/>
        </authorList>
    </citation>
    <scope>NUCLEOTIDE SEQUENCE [LARGE SCALE GENOMIC DNA]</scope>
    <source>
        <strain evidence="17 18">CECT 8654</strain>
    </source>
</reference>
<evidence type="ECO:0000259" key="16">
    <source>
        <dbReference type="Pfam" id="PF13193"/>
    </source>
</evidence>
<dbReference type="PANTHER" id="PTHR43767:SF8">
    <property type="entry name" value="LONG-CHAIN-FATTY-ACID--COA LIGASE"/>
    <property type="match status" value="1"/>
</dbReference>
<evidence type="ECO:0000256" key="1">
    <source>
        <dbReference type="ARBA" id="ARBA00001946"/>
    </source>
</evidence>
<organism evidence="17 18">
    <name type="scientific">Litorivivens lipolytica</name>
    <dbReference type="NCBI Taxonomy" id="1524264"/>
    <lineage>
        <taxon>Bacteria</taxon>
        <taxon>Pseudomonadati</taxon>
        <taxon>Pseudomonadota</taxon>
        <taxon>Gammaproteobacteria</taxon>
        <taxon>Litorivivens</taxon>
    </lineage>
</organism>
<dbReference type="PANTHER" id="PTHR43767">
    <property type="entry name" value="LONG-CHAIN-FATTY-ACID--COA LIGASE"/>
    <property type="match status" value="1"/>
</dbReference>
<evidence type="ECO:0000256" key="10">
    <source>
        <dbReference type="ARBA" id="ARBA00023098"/>
    </source>
</evidence>
<dbReference type="Pfam" id="PF00501">
    <property type="entry name" value="AMP-binding"/>
    <property type="match status" value="1"/>
</dbReference>
<evidence type="ECO:0000256" key="6">
    <source>
        <dbReference type="ARBA" id="ARBA00022741"/>
    </source>
</evidence>
<evidence type="ECO:0000256" key="3">
    <source>
        <dbReference type="ARBA" id="ARBA00005005"/>
    </source>
</evidence>
<sequence length="565" mass="61780">MSDQIKTVNEAISAARARAGVPETINPDKFKNLVELFHFCIDSYRARDAVSSIGHTLTYDDLERHSAALGAYLQQKTDLKPGDRVAIQMPNIIQYPVALFAVLRAGFVVVNTNPLYSPREIKHQLNDSGAKALILLANVGEAAAEVLADTPVKTVIMTELADLHPGFKGRLINFAARHVKKMIPDYEIKGSISFKKAVAQGRKLSLNEASPEAGDVALLQYTGGTTGVSKGAMISHRNLVSNILQAASIFDTYGFEDGPQTFIGPLPLYHIYSFTLGFIVMMQGNHTVLIPNPRDLDAFIKEMKKWKFSGMSGLNTLFVGLCKHPEFKTIDFSHLKMTLSGGMALTTAAANTWKEITGCEVYEGYGLTETSPVVSTNPGGANELGTIGVPVPNTEVKIAGEDGSEQPIGERGELCVRGPQVMLGYWQRDDETAKMIDEDGWLHTGDVAVVREDGYLKIVDRMKDMILVSGFNVYPNEIEDVVCAHPEVAECAAIGVPDDKSGEVVKIFVVGKNGPVNVDSLKAHLREQLTGYKMPKHIEQRDELPKSNVGKVLRRELRDEELAKA</sequence>
<dbReference type="FunFam" id="3.40.50.12780:FF:000003">
    <property type="entry name" value="Long-chain-fatty-acid--CoA ligase FadD"/>
    <property type="match status" value="1"/>
</dbReference>
<evidence type="ECO:0000256" key="8">
    <source>
        <dbReference type="ARBA" id="ARBA00022840"/>
    </source>
</evidence>
<dbReference type="Gene3D" id="3.40.50.12780">
    <property type="entry name" value="N-terminal domain of ligase-like"/>
    <property type="match status" value="1"/>
</dbReference>
<dbReference type="Pfam" id="PF13193">
    <property type="entry name" value="AMP-binding_C"/>
    <property type="match status" value="1"/>
</dbReference>
<evidence type="ECO:0000256" key="7">
    <source>
        <dbReference type="ARBA" id="ARBA00022832"/>
    </source>
</evidence>
<dbReference type="SMR" id="A0A7W4W3Z3"/>
<dbReference type="EC" id="6.2.1.3" evidence="12"/>
<dbReference type="GO" id="GO:0004467">
    <property type="term" value="F:long-chain fatty acid-CoA ligase activity"/>
    <property type="evidence" value="ECO:0007669"/>
    <property type="project" value="UniProtKB-EC"/>
</dbReference>
<feature type="domain" description="AMP-dependent synthetase/ligase" evidence="15">
    <location>
        <begin position="45"/>
        <end position="426"/>
    </location>
</feature>
<dbReference type="SUPFAM" id="SSF56801">
    <property type="entry name" value="Acetyl-CoA synthetase-like"/>
    <property type="match status" value="1"/>
</dbReference>
<dbReference type="Proteomes" id="UP000537130">
    <property type="component" value="Unassembled WGS sequence"/>
</dbReference>
<keyword evidence="11" id="KW-0472">Membrane</keyword>
<keyword evidence="5 17" id="KW-0436">Ligase</keyword>
<comment type="pathway">
    <text evidence="3">Lipid metabolism; fatty acid beta-oxidation.</text>
</comment>
<dbReference type="GO" id="GO:0016020">
    <property type="term" value="C:membrane"/>
    <property type="evidence" value="ECO:0007669"/>
    <property type="project" value="UniProtKB-SubCell"/>
</dbReference>
<evidence type="ECO:0000256" key="11">
    <source>
        <dbReference type="ARBA" id="ARBA00023136"/>
    </source>
</evidence>
<dbReference type="InterPro" id="IPR000873">
    <property type="entry name" value="AMP-dep_synth/lig_dom"/>
</dbReference>
<evidence type="ECO:0000256" key="4">
    <source>
        <dbReference type="ARBA" id="ARBA00006432"/>
    </source>
</evidence>
<comment type="subcellular location">
    <subcellularLocation>
        <location evidence="2">Membrane</location>
        <topology evidence="2">Peripheral membrane protein</topology>
    </subcellularLocation>
</comment>
<evidence type="ECO:0000256" key="12">
    <source>
        <dbReference type="ARBA" id="ARBA00026121"/>
    </source>
</evidence>
<dbReference type="GO" id="GO:0005524">
    <property type="term" value="F:ATP binding"/>
    <property type="evidence" value="ECO:0007669"/>
    <property type="project" value="UniProtKB-KW"/>
</dbReference>
<keyword evidence="6" id="KW-0547">Nucleotide-binding</keyword>
<dbReference type="InterPro" id="IPR042099">
    <property type="entry name" value="ANL_N_sf"/>
</dbReference>
<proteinExistence type="inferred from homology"/>
<comment type="caution">
    <text evidence="17">The sequence shown here is derived from an EMBL/GenBank/DDBJ whole genome shotgun (WGS) entry which is preliminary data.</text>
</comment>
<name>A0A7W4W3Z3_9GAMM</name>
<dbReference type="InterPro" id="IPR045851">
    <property type="entry name" value="AMP-bd_C_sf"/>
</dbReference>
<evidence type="ECO:0000313" key="17">
    <source>
        <dbReference type="EMBL" id="MBB3046708.1"/>
    </source>
</evidence>
<dbReference type="RefSeq" id="WP_343067388.1">
    <property type="nucleotide sequence ID" value="NZ_JACHWY010000001.1"/>
</dbReference>
<comment type="cofactor">
    <cofactor evidence="1">
        <name>Mg(2+)</name>
        <dbReference type="ChEBI" id="CHEBI:18420"/>
    </cofactor>
</comment>
<dbReference type="InterPro" id="IPR050237">
    <property type="entry name" value="ATP-dep_AMP-bd_enzyme"/>
</dbReference>
<protein>
    <recommendedName>
        <fullName evidence="13">Long-chain-fatty-acid--CoA ligase</fullName>
        <ecNumber evidence="12">6.2.1.3</ecNumber>
    </recommendedName>
    <alternativeName>
        <fullName evidence="14">Long-chain acyl-CoA synthetase</fullName>
    </alternativeName>
</protein>
<feature type="domain" description="AMP-binding enzyme C-terminal" evidence="16">
    <location>
        <begin position="477"/>
        <end position="551"/>
    </location>
</feature>
<evidence type="ECO:0000256" key="13">
    <source>
        <dbReference type="ARBA" id="ARBA00039545"/>
    </source>
</evidence>
<dbReference type="InterPro" id="IPR020845">
    <property type="entry name" value="AMP-binding_CS"/>
</dbReference>
<evidence type="ECO:0000256" key="14">
    <source>
        <dbReference type="ARBA" id="ARBA00042773"/>
    </source>
</evidence>
<keyword evidence="7" id="KW-0276">Fatty acid metabolism</keyword>
<dbReference type="CDD" id="cd05936">
    <property type="entry name" value="FC-FACS_FadD_like"/>
    <property type="match status" value="1"/>
</dbReference>
<keyword evidence="18" id="KW-1185">Reference proteome</keyword>
<keyword evidence="9" id="KW-0460">Magnesium</keyword>
<dbReference type="InterPro" id="IPR025110">
    <property type="entry name" value="AMP-bd_C"/>
</dbReference>
<dbReference type="Gene3D" id="3.30.300.30">
    <property type="match status" value="1"/>
</dbReference>
<evidence type="ECO:0000256" key="9">
    <source>
        <dbReference type="ARBA" id="ARBA00022842"/>
    </source>
</evidence>
<gene>
    <name evidence="17" type="ORF">FHR99_000944</name>
</gene>
<dbReference type="FunFam" id="3.30.300.30:FF:000006">
    <property type="entry name" value="Long-chain-fatty-acid--CoA ligase FadD"/>
    <property type="match status" value="1"/>
</dbReference>
<comment type="similarity">
    <text evidence="4">Belongs to the ATP-dependent AMP-binding enzyme family.</text>
</comment>
<accession>A0A7W4W3Z3</accession>
<evidence type="ECO:0000313" key="18">
    <source>
        <dbReference type="Proteomes" id="UP000537130"/>
    </source>
</evidence>
<evidence type="ECO:0000259" key="15">
    <source>
        <dbReference type="Pfam" id="PF00501"/>
    </source>
</evidence>
<dbReference type="AlphaFoldDB" id="A0A7W4W3Z3"/>
<keyword evidence="10" id="KW-0443">Lipid metabolism</keyword>
<keyword evidence="8" id="KW-0067">ATP-binding</keyword>
<evidence type="ECO:0000256" key="2">
    <source>
        <dbReference type="ARBA" id="ARBA00004170"/>
    </source>
</evidence>
<dbReference type="PROSITE" id="PS00455">
    <property type="entry name" value="AMP_BINDING"/>
    <property type="match status" value="1"/>
</dbReference>